<feature type="domain" description="N-acetyltransferase" evidence="1">
    <location>
        <begin position="1"/>
        <end position="184"/>
    </location>
</feature>
<protein>
    <recommendedName>
        <fullName evidence="1">N-acetyltransferase domain-containing protein</fullName>
    </recommendedName>
</protein>
<evidence type="ECO:0000313" key="2">
    <source>
        <dbReference type="EMBL" id="KAF9519784.1"/>
    </source>
</evidence>
<name>A0A9P6B8L9_9AGAM</name>
<organism evidence="2 3">
    <name type="scientific">Hydnum rufescens UP504</name>
    <dbReference type="NCBI Taxonomy" id="1448309"/>
    <lineage>
        <taxon>Eukaryota</taxon>
        <taxon>Fungi</taxon>
        <taxon>Dikarya</taxon>
        <taxon>Basidiomycota</taxon>
        <taxon>Agaricomycotina</taxon>
        <taxon>Agaricomycetes</taxon>
        <taxon>Cantharellales</taxon>
        <taxon>Hydnaceae</taxon>
        <taxon>Hydnum</taxon>
    </lineage>
</organism>
<dbReference type="PROSITE" id="PS51186">
    <property type="entry name" value="GNAT"/>
    <property type="match status" value="1"/>
</dbReference>
<dbReference type="GO" id="GO:0016747">
    <property type="term" value="F:acyltransferase activity, transferring groups other than amino-acyl groups"/>
    <property type="evidence" value="ECO:0007669"/>
    <property type="project" value="InterPro"/>
</dbReference>
<reference evidence="2" key="1">
    <citation type="journal article" date="2020" name="Nat. Commun.">
        <title>Large-scale genome sequencing of mycorrhizal fungi provides insights into the early evolution of symbiotic traits.</title>
        <authorList>
            <person name="Miyauchi S."/>
            <person name="Kiss E."/>
            <person name="Kuo A."/>
            <person name="Drula E."/>
            <person name="Kohler A."/>
            <person name="Sanchez-Garcia M."/>
            <person name="Morin E."/>
            <person name="Andreopoulos B."/>
            <person name="Barry K.W."/>
            <person name="Bonito G."/>
            <person name="Buee M."/>
            <person name="Carver A."/>
            <person name="Chen C."/>
            <person name="Cichocki N."/>
            <person name="Clum A."/>
            <person name="Culley D."/>
            <person name="Crous P.W."/>
            <person name="Fauchery L."/>
            <person name="Girlanda M."/>
            <person name="Hayes R.D."/>
            <person name="Keri Z."/>
            <person name="LaButti K."/>
            <person name="Lipzen A."/>
            <person name="Lombard V."/>
            <person name="Magnuson J."/>
            <person name="Maillard F."/>
            <person name="Murat C."/>
            <person name="Nolan M."/>
            <person name="Ohm R.A."/>
            <person name="Pangilinan J."/>
            <person name="Pereira M.F."/>
            <person name="Perotto S."/>
            <person name="Peter M."/>
            <person name="Pfister S."/>
            <person name="Riley R."/>
            <person name="Sitrit Y."/>
            <person name="Stielow J.B."/>
            <person name="Szollosi G."/>
            <person name="Zifcakova L."/>
            <person name="Stursova M."/>
            <person name="Spatafora J.W."/>
            <person name="Tedersoo L."/>
            <person name="Vaario L.M."/>
            <person name="Yamada A."/>
            <person name="Yan M."/>
            <person name="Wang P."/>
            <person name="Xu J."/>
            <person name="Bruns T."/>
            <person name="Baldrian P."/>
            <person name="Vilgalys R."/>
            <person name="Dunand C."/>
            <person name="Henrissat B."/>
            <person name="Grigoriev I.V."/>
            <person name="Hibbett D."/>
            <person name="Nagy L.G."/>
            <person name="Martin F.M."/>
        </authorList>
    </citation>
    <scope>NUCLEOTIDE SEQUENCE</scope>
    <source>
        <strain evidence="2">UP504</strain>
    </source>
</reference>
<dbReference type="AlphaFoldDB" id="A0A9P6B8L9"/>
<comment type="caution">
    <text evidence="2">The sequence shown here is derived from an EMBL/GenBank/DDBJ whole genome shotgun (WGS) entry which is preliminary data.</text>
</comment>
<dbReference type="OrthoDB" id="329272at2759"/>
<evidence type="ECO:0000259" key="1">
    <source>
        <dbReference type="PROSITE" id="PS51186"/>
    </source>
</evidence>
<dbReference type="EMBL" id="MU128915">
    <property type="protein sequence ID" value="KAF9519784.1"/>
    <property type="molecule type" value="Genomic_DNA"/>
</dbReference>
<proteinExistence type="predicted"/>
<evidence type="ECO:0000313" key="3">
    <source>
        <dbReference type="Proteomes" id="UP000886523"/>
    </source>
</evidence>
<dbReference type="SUPFAM" id="SSF55729">
    <property type="entry name" value="Acyl-CoA N-acyltransferases (Nat)"/>
    <property type="match status" value="1"/>
</dbReference>
<accession>A0A9P6B8L9</accession>
<dbReference type="Pfam" id="PF00583">
    <property type="entry name" value="Acetyltransf_1"/>
    <property type="match status" value="1"/>
</dbReference>
<dbReference type="Proteomes" id="UP000886523">
    <property type="component" value="Unassembled WGS sequence"/>
</dbReference>
<sequence length="195" mass="21904">MPIEPLHEVVFANSSELIAQCFELRVSVFVHEQEYPLEVEADEHDNEPTTVHFLLCLLPSKEPIGTIRFYPIPSHSDSDNITKGGSSPPAWKLGRLCVLKSYRKYGLGSALLAAGHAWLRGIAVERRALEREVGVEDSSRPLAEIFLASQIHAIGFYIRNGYEVYGEEFIVDGQPHRAMKLSLYSEGEQTLDQNH</sequence>
<dbReference type="InterPro" id="IPR016181">
    <property type="entry name" value="Acyl_CoA_acyltransferase"/>
</dbReference>
<keyword evidence="3" id="KW-1185">Reference proteome</keyword>
<dbReference type="InterPro" id="IPR000182">
    <property type="entry name" value="GNAT_dom"/>
</dbReference>
<dbReference type="Gene3D" id="3.40.630.30">
    <property type="match status" value="1"/>
</dbReference>
<dbReference type="CDD" id="cd04301">
    <property type="entry name" value="NAT_SF"/>
    <property type="match status" value="1"/>
</dbReference>
<gene>
    <name evidence="2" type="ORF">BS47DRAFT_1336487</name>
</gene>